<dbReference type="PANTHER" id="PTHR32089">
    <property type="entry name" value="METHYL-ACCEPTING CHEMOTAXIS PROTEIN MCPB"/>
    <property type="match status" value="1"/>
</dbReference>
<dbReference type="GO" id="GO:0016020">
    <property type="term" value="C:membrane"/>
    <property type="evidence" value="ECO:0007669"/>
    <property type="project" value="InterPro"/>
</dbReference>
<evidence type="ECO:0000259" key="6">
    <source>
        <dbReference type="PROSITE" id="PS50885"/>
    </source>
</evidence>
<dbReference type="SUPFAM" id="SSF158472">
    <property type="entry name" value="HAMP domain-like"/>
    <property type="match status" value="1"/>
</dbReference>
<evidence type="ECO:0000256" key="4">
    <source>
        <dbReference type="SAM" id="Phobius"/>
    </source>
</evidence>
<dbReference type="GeneID" id="97549710"/>
<name>A0A2V2N3H4_9EURY</name>
<accession>A0A2V2N3H4</accession>
<dbReference type="PROSITE" id="PS50111">
    <property type="entry name" value="CHEMOTAXIS_TRANSDUC_2"/>
    <property type="match status" value="1"/>
</dbReference>
<evidence type="ECO:0000256" key="3">
    <source>
        <dbReference type="PROSITE-ProRule" id="PRU00284"/>
    </source>
</evidence>
<dbReference type="EMBL" id="QGMY01000002">
    <property type="protein sequence ID" value="PWR74329.1"/>
    <property type="molecule type" value="Genomic_DNA"/>
</dbReference>
<keyword evidence="1 3" id="KW-0807">Transducer</keyword>
<dbReference type="RefSeq" id="WP_109967608.1">
    <property type="nucleotide sequence ID" value="NZ_CP176093.1"/>
</dbReference>
<dbReference type="Pfam" id="PF12729">
    <property type="entry name" value="4HB_MCP_1"/>
    <property type="match status" value="1"/>
</dbReference>
<dbReference type="Pfam" id="PF00015">
    <property type="entry name" value="MCPsignal"/>
    <property type="match status" value="1"/>
</dbReference>
<keyword evidence="4" id="KW-0812">Transmembrane</keyword>
<evidence type="ECO:0000259" key="5">
    <source>
        <dbReference type="PROSITE" id="PS50111"/>
    </source>
</evidence>
<dbReference type="Gene3D" id="6.10.340.10">
    <property type="match status" value="1"/>
</dbReference>
<dbReference type="AlphaFoldDB" id="A0A2V2N3H4"/>
<dbReference type="InterPro" id="IPR024478">
    <property type="entry name" value="HlyB_4HB_MCP"/>
</dbReference>
<dbReference type="Pfam" id="PF18947">
    <property type="entry name" value="HAMP_2"/>
    <property type="match status" value="1"/>
</dbReference>
<keyword evidence="4" id="KW-0472">Membrane</keyword>
<feature type="domain" description="HAMP" evidence="6">
    <location>
        <begin position="212"/>
        <end position="264"/>
    </location>
</feature>
<dbReference type="GO" id="GO:0007165">
    <property type="term" value="P:signal transduction"/>
    <property type="evidence" value="ECO:0007669"/>
    <property type="project" value="UniProtKB-KW"/>
</dbReference>
<dbReference type="Pfam" id="PF00672">
    <property type="entry name" value="HAMP"/>
    <property type="match status" value="1"/>
</dbReference>
<evidence type="ECO:0000313" key="8">
    <source>
        <dbReference type="Proteomes" id="UP000245657"/>
    </source>
</evidence>
<dbReference type="CDD" id="cd11386">
    <property type="entry name" value="MCP_signal"/>
    <property type="match status" value="1"/>
</dbReference>
<keyword evidence="8" id="KW-1185">Reference proteome</keyword>
<evidence type="ECO:0008006" key="9">
    <source>
        <dbReference type="Google" id="ProtNLM"/>
    </source>
</evidence>
<organism evidence="7 8">
    <name type="scientific">Methanospirillum lacunae</name>
    <dbReference type="NCBI Taxonomy" id="668570"/>
    <lineage>
        <taxon>Archaea</taxon>
        <taxon>Methanobacteriati</taxon>
        <taxon>Methanobacteriota</taxon>
        <taxon>Stenosarchaea group</taxon>
        <taxon>Methanomicrobia</taxon>
        <taxon>Methanomicrobiales</taxon>
        <taxon>Methanospirillaceae</taxon>
        <taxon>Methanospirillum</taxon>
    </lineage>
</organism>
<dbReference type="PANTHER" id="PTHR32089:SF112">
    <property type="entry name" value="LYSOZYME-LIKE PROTEIN-RELATED"/>
    <property type="match status" value="1"/>
</dbReference>
<feature type="transmembrane region" description="Helical" evidence="4">
    <location>
        <begin position="12"/>
        <end position="35"/>
    </location>
</feature>
<gene>
    <name evidence="7" type="ORF">DK846_04055</name>
</gene>
<dbReference type="CDD" id="cd06225">
    <property type="entry name" value="HAMP"/>
    <property type="match status" value="1"/>
</dbReference>
<feature type="domain" description="Methyl-accepting transducer" evidence="5">
    <location>
        <begin position="416"/>
        <end position="652"/>
    </location>
</feature>
<dbReference type="PROSITE" id="PS50885">
    <property type="entry name" value="HAMP"/>
    <property type="match status" value="1"/>
</dbReference>
<dbReference type="GO" id="GO:0006935">
    <property type="term" value="P:chemotaxis"/>
    <property type="evidence" value="ECO:0007669"/>
    <property type="project" value="InterPro"/>
</dbReference>
<dbReference type="InterPro" id="IPR004090">
    <property type="entry name" value="Chemotax_Me-accpt_rcpt"/>
</dbReference>
<sequence>MKYLDNMPMKRKLIGSFLLIALGLFIVGLIGYLGVTTSDACADAIYEDQFLPTYQLEIIAQEISEIRGNSLLYYSTPETRTAILKKNEALIADIDANISEYKSQVVDNEDQELYSALMKSWSTYKNALSTFYNNVDSGDVNAAKVALNSGDLITQKNIIDDTMQKFNQMKLREAKAAYDLSNNNVFLISNEIIVGLFIGIVLSLVLGFLISQSISVPLSKAVYNLKEMSTGHLNTRLKLNRKDEIGELADVMDTWSDGLQFGILDGLKRIAAGDMSVHFPPKDEQDEIAIVFNKLVESISSVVTDINKLIHEAEEGNLRLRGDPTHFTGAYREIIAGINNMLETIMTPTNEALRVCELFSQAKFSTRFNEQIQVKGDLIALKMGLNNVGIEISKAIEEISGQVNSLSASSVEAAASVEEITAGSASLAHSASMVSSQSTSSVQAIEQIHAAMEDLSTSVSTVATKVDSVSRLSQETDIASRQGIEQAAVAENGITTIDGAVHDVEAIILEIKGQMSEIGKIVNIITDIADQTNLLALNAAIEAARAGEAGMGFAVVANEVKTLALESQHSAENIGKIIASLQNQSERAATAMNNATSEVEKGSTAITDTIKFFHTIATQINQISDHMTEVASLSEEEAASVEEVTASFSEIKTLAIESAKEAEQSAAASQEASSALSQVSTIVSNLSVIASRINEATLKLNG</sequence>
<dbReference type="SUPFAM" id="SSF58104">
    <property type="entry name" value="Methyl-accepting chemotaxis protein (MCP) signaling domain"/>
    <property type="match status" value="1"/>
</dbReference>
<protein>
    <recommendedName>
        <fullName evidence="9">Methyl-accepting chemotaxis protein</fullName>
    </recommendedName>
</protein>
<evidence type="ECO:0000256" key="2">
    <source>
        <dbReference type="ARBA" id="ARBA00029447"/>
    </source>
</evidence>
<dbReference type="InterPro" id="IPR003660">
    <property type="entry name" value="HAMP_dom"/>
</dbReference>
<comment type="caution">
    <text evidence="7">The sequence shown here is derived from an EMBL/GenBank/DDBJ whole genome shotgun (WGS) entry which is preliminary data.</text>
</comment>
<reference evidence="7 8" key="1">
    <citation type="submission" date="2018-05" db="EMBL/GenBank/DDBJ databases">
        <title>Draft genome of Methanospirillum lacunae Ki8-1.</title>
        <authorList>
            <person name="Dueholm M.S."/>
            <person name="Nielsen P.H."/>
            <person name="Bakmann L.F."/>
            <person name="Otzen D.E."/>
        </authorList>
    </citation>
    <scope>NUCLEOTIDE SEQUENCE [LARGE SCALE GENOMIC DNA]</scope>
    <source>
        <strain evidence="7 8">Ki8-1</strain>
    </source>
</reference>
<dbReference type="Gene3D" id="1.20.120.1530">
    <property type="match status" value="1"/>
</dbReference>
<dbReference type="PRINTS" id="PR00260">
    <property type="entry name" value="CHEMTRNSDUCR"/>
</dbReference>
<comment type="similarity">
    <text evidence="2">Belongs to the methyl-accepting chemotaxis (MCP) protein family.</text>
</comment>
<dbReference type="Gene3D" id="1.10.287.950">
    <property type="entry name" value="Methyl-accepting chemotaxis protein"/>
    <property type="match status" value="1"/>
</dbReference>
<dbReference type="Proteomes" id="UP000245657">
    <property type="component" value="Unassembled WGS sequence"/>
</dbReference>
<proteinExistence type="inferred from homology"/>
<keyword evidence="4" id="KW-1133">Transmembrane helix</keyword>
<feature type="transmembrane region" description="Helical" evidence="4">
    <location>
        <begin position="192"/>
        <end position="210"/>
    </location>
</feature>
<evidence type="ECO:0000313" key="7">
    <source>
        <dbReference type="EMBL" id="PWR74329.1"/>
    </source>
</evidence>
<dbReference type="InterPro" id="IPR004089">
    <property type="entry name" value="MCPsignal_dom"/>
</dbReference>
<evidence type="ECO:0000256" key="1">
    <source>
        <dbReference type="ARBA" id="ARBA00023224"/>
    </source>
</evidence>
<dbReference type="GO" id="GO:0004888">
    <property type="term" value="F:transmembrane signaling receptor activity"/>
    <property type="evidence" value="ECO:0007669"/>
    <property type="project" value="InterPro"/>
</dbReference>
<dbReference type="SMART" id="SM00283">
    <property type="entry name" value="MA"/>
    <property type="match status" value="1"/>
</dbReference>